<proteinExistence type="predicted"/>
<protein>
    <submittedName>
        <fullName evidence="2">Uncharacterized protein</fullName>
    </submittedName>
</protein>
<dbReference type="AlphaFoldDB" id="A0A8H8CKF2"/>
<organism evidence="2">
    <name type="scientific">Psilocybe cubensis</name>
    <name type="common">Psychedelic mushroom</name>
    <name type="synonym">Stropharia cubensis</name>
    <dbReference type="NCBI Taxonomy" id="181762"/>
    <lineage>
        <taxon>Eukaryota</taxon>
        <taxon>Fungi</taxon>
        <taxon>Dikarya</taxon>
        <taxon>Basidiomycota</taxon>
        <taxon>Agaricomycotina</taxon>
        <taxon>Agaricomycetes</taxon>
        <taxon>Agaricomycetidae</taxon>
        <taxon>Agaricales</taxon>
        <taxon>Agaricineae</taxon>
        <taxon>Strophariaceae</taxon>
        <taxon>Psilocybe</taxon>
    </lineage>
</organism>
<evidence type="ECO:0000313" key="2">
    <source>
        <dbReference type="EMBL" id="KAG5168693.1"/>
    </source>
</evidence>
<comment type="caution">
    <text evidence="2">The sequence shown here is derived from an EMBL/GenBank/DDBJ whole genome shotgun (WGS) entry which is preliminary data.</text>
</comment>
<name>A0A8H8CKF2_PSICU</name>
<feature type="compositionally biased region" description="Polar residues" evidence="1">
    <location>
        <begin position="84"/>
        <end position="101"/>
    </location>
</feature>
<dbReference type="OrthoDB" id="3227079at2759"/>
<accession>A0A8H8CKF2</accession>
<reference evidence="2" key="1">
    <citation type="submission" date="2021-02" db="EMBL/GenBank/DDBJ databases">
        <title>Psilocybe cubensis genome.</title>
        <authorList>
            <person name="Mckernan K.J."/>
            <person name="Crawford S."/>
            <person name="Trippe A."/>
            <person name="Kane L.T."/>
            <person name="Mclaughlin S."/>
        </authorList>
    </citation>
    <scope>NUCLEOTIDE SEQUENCE [LARGE SCALE GENOMIC DNA]</scope>
    <source>
        <strain evidence="2">MGC-MH-2018</strain>
    </source>
</reference>
<feature type="region of interest" description="Disordered" evidence="1">
    <location>
        <begin position="84"/>
        <end position="151"/>
    </location>
</feature>
<gene>
    <name evidence="2" type="ORF">JR316_005245</name>
</gene>
<evidence type="ECO:0000256" key="1">
    <source>
        <dbReference type="SAM" id="MobiDB-lite"/>
    </source>
</evidence>
<dbReference type="EMBL" id="JAFIQS010000005">
    <property type="protein sequence ID" value="KAG5168693.1"/>
    <property type="molecule type" value="Genomic_DNA"/>
</dbReference>
<feature type="region of interest" description="Disordered" evidence="1">
    <location>
        <begin position="195"/>
        <end position="237"/>
    </location>
</feature>
<feature type="compositionally biased region" description="Polar residues" evidence="1">
    <location>
        <begin position="213"/>
        <end position="232"/>
    </location>
</feature>
<feature type="compositionally biased region" description="Basic and acidic residues" evidence="1">
    <location>
        <begin position="102"/>
        <end position="131"/>
    </location>
</feature>
<sequence length="261" mass="29664">MALVVLKNFFCCCETSKDDTQDLGYDESSRLIPPTIDESPQVIYSHITQIDYKKLQERLSDVVRAKEGKMVNVASQIPFNLHNQVLPEPQQSVSRSTSRSFDGQHDRRRYADYSDFSPYRDSDRRRQRDEYGTLGNIYGRRTTSRSLSPSNLRAAGSSIYPYRSDVVEHARPTPILNVRLVGYTDTQYRGRTRERGLVPSGIPSSMHHKAQLQDESSMATPTRATFSESNNRSDNEQVPIGMTSKVFKLIDVSPMTVSWGD</sequence>